<dbReference type="NCBIfam" id="NF008102">
    <property type="entry name" value="PRK10847.1"/>
    <property type="match status" value="1"/>
</dbReference>
<organism evidence="9 13">
    <name type="scientific">Polynucleobacter paneuropaeus</name>
    <dbReference type="NCBI Taxonomy" id="2527775"/>
    <lineage>
        <taxon>Bacteria</taxon>
        <taxon>Pseudomonadati</taxon>
        <taxon>Pseudomonadota</taxon>
        <taxon>Betaproteobacteria</taxon>
        <taxon>Burkholderiales</taxon>
        <taxon>Burkholderiaceae</taxon>
        <taxon>Polynucleobacter</taxon>
    </lineage>
</organism>
<reference evidence="10" key="4">
    <citation type="journal article" date="2021" name="Genome Biol. Evol.">
        <title>Continental-Scale Gene Flow Prevents Allopatric Divergence of Pelagic Freshwater Bacteria.</title>
        <authorList>
            <person name="Hoetzinger M."/>
            <person name="Pitt A."/>
            <person name="Huemer A."/>
            <person name="Hahn M.W."/>
        </authorList>
    </citation>
    <scope>NUCLEOTIDE SEQUENCE</scope>
    <source>
        <strain evidence="11">AP-YLGG-20-G6</strain>
        <strain evidence="10">SM1-W8</strain>
    </source>
</reference>
<dbReference type="EMBL" id="JAANGI010000001">
    <property type="protein sequence ID" value="MBT8591205.1"/>
    <property type="molecule type" value="Genomic_DNA"/>
</dbReference>
<proteinExistence type="inferred from homology"/>
<dbReference type="AlphaFoldDB" id="A0A2Z4JQE0"/>
<reference evidence="13" key="1">
    <citation type="submission" date="2018-06" db="EMBL/GenBank/DDBJ databases">
        <title>Description of a new Polynucleobacter species.</title>
        <authorList>
            <person name="Hahn M.W."/>
        </authorList>
    </citation>
    <scope>NUCLEOTIDE SEQUENCE [LARGE SCALE GENOMIC DNA]</scope>
    <source>
        <strain evidence="13">MG-25-Pas1-D2</strain>
    </source>
</reference>
<dbReference type="OrthoDB" id="9813426at2"/>
<evidence type="ECO:0000313" key="12">
    <source>
        <dbReference type="EMBL" id="RAZ40916.1"/>
    </source>
</evidence>
<feature type="transmembrane region" description="Helical" evidence="7">
    <location>
        <begin position="27"/>
        <end position="49"/>
    </location>
</feature>
<keyword evidence="5 7" id="KW-1133">Transmembrane helix</keyword>
<dbReference type="KEGG" id="poh:DPM16_06680"/>
<comment type="similarity">
    <text evidence="2 7">Belongs to the DedA family.</text>
</comment>
<evidence type="ECO:0000256" key="1">
    <source>
        <dbReference type="ARBA" id="ARBA00004651"/>
    </source>
</evidence>
<feature type="transmembrane region" description="Helical" evidence="7">
    <location>
        <begin position="187"/>
        <end position="206"/>
    </location>
</feature>
<evidence type="ECO:0000256" key="5">
    <source>
        <dbReference type="ARBA" id="ARBA00022989"/>
    </source>
</evidence>
<dbReference type="Proteomes" id="UP000248592">
    <property type="component" value="Chromosome"/>
</dbReference>
<dbReference type="InterPro" id="IPR032816">
    <property type="entry name" value="VTT_dom"/>
</dbReference>
<reference evidence="12 14" key="2">
    <citation type="submission" date="2018-06" db="EMBL/GenBank/DDBJ databases">
        <title>Genome of strain Polynucleobacter sp. FUKU-NW-11.</title>
        <authorList>
            <person name="Hahn M.W."/>
        </authorList>
    </citation>
    <scope>NUCLEOTIDE SEQUENCE [LARGE SCALE GENOMIC DNA]</scope>
    <source>
        <strain evidence="12">FUKU-NW-11</strain>
        <strain evidence="14">FUKU-NW11</strain>
    </source>
</reference>
<evidence type="ECO:0000256" key="7">
    <source>
        <dbReference type="RuleBase" id="RU367016"/>
    </source>
</evidence>
<dbReference type="PANTHER" id="PTHR30353:SF0">
    <property type="entry name" value="TRANSMEMBRANE PROTEIN"/>
    <property type="match status" value="1"/>
</dbReference>
<dbReference type="GO" id="GO:0005886">
    <property type="term" value="C:plasma membrane"/>
    <property type="evidence" value="ECO:0007669"/>
    <property type="project" value="UniProtKB-SubCell"/>
</dbReference>
<dbReference type="Proteomes" id="UP000783102">
    <property type="component" value="Unassembled WGS sequence"/>
</dbReference>
<evidence type="ECO:0000256" key="3">
    <source>
        <dbReference type="ARBA" id="ARBA00022475"/>
    </source>
</evidence>
<dbReference type="Proteomes" id="UP000251072">
    <property type="component" value="Unassembled WGS sequence"/>
</dbReference>
<accession>A0A2Z4JQE0</accession>
<evidence type="ECO:0000313" key="14">
    <source>
        <dbReference type="Proteomes" id="UP000251072"/>
    </source>
</evidence>
<evidence type="ECO:0000313" key="10">
    <source>
        <dbReference type="EMBL" id="MBT8551348.1"/>
    </source>
</evidence>
<dbReference type="RefSeq" id="WP_112205872.1">
    <property type="nucleotide sequence ID" value="NZ_CP030085.1"/>
</dbReference>
<evidence type="ECO:0000259" key="8">
    <source>
        <dbReference type="Pfam" id="PF09335"/>
    </source>
</evidence>
<dbReference type="EMBL" id="CP030085">
    <property type="protein sequence ID" value="AWW50719.1"/>
    <property type="molecule type" value="Genomic_DNA"/>
</dbReference>
<dbReference type="EMBL" id="QMCH01000014">
    <property type="protein sequence ID" value="RAZ40916.1"/>
    <property type="molecule type" value="Genomic_DNA"/>
</dbReference>
<keyword evidence="3 7" id="KW-1003">Cell membrane</keyword>
<feature type="domain" description="VTT" evidence="8">
    <location>
        <begin position="49"/>
        <end position="173"/>
    </location>
</feature>
<evidence type="ECO:0000313" key="13">
    <source>
        <dbReference type="Proteomes" id="UP000248592"/>
    </source>
</evidence>
<sequence length="213" mass="23520">MDTLMQLGDLFLHIDRHLDVVIAQYGYWAYGFLFAIVFAETGLVVAPFLPGDSLLFIAGAYCATGHFNIVTLSIGLVLAAVLGNTVNYVIGRWIGHRVFSSQSRWIDQKALRKTHGFYEKHGGKTIVLARFLPIIRTFAPFVAGVSQMNFARFQLFNITGALLWVVILVVAGYFFGNIPVIRQNLNIIVLIGVGAAALPIILAGLYKMFKPKS</sequence>
<gene>
    <name evidence="12" type="ORF">DP176_08765</name>
    <name evidence="11" type="ORF">G6693_04610</name>
    <name evidence="10" type="ORF">G6731_05190</name>
    <name evidence="9" type="ORF">Pas1_07825</name>
</gene>
<keyword evidence="14" id="KW-1185">Reference proteome</keyword>
<dbReference type="Pfam" id="PF09335">
    <property type="entry name" value="VTT_dom"/>
    <property type="match status" value="1"/>
</dbReference>
<reference evidence="9" key="3">
    <citation type="journal article" date="2019" name="Int. J. Syst. Evol. Microbiol.">
        <title>Polynucleobacter paneuropaeus sp. nov., characterized by six strains isolated from freshwater lakes located along a 3000 km north-south cross-section across Europe.</title>
        <authorList>
            <person name="Hoetzinger M."/>
            <person name="Schmidt J."/>
            <person name="Pitt A."/>
            <person name="Koll U."/>
            <person name="Lang E."/>
            <person name="Hahn M.W."/>
        </authorList>
    </citation>
    <scope>NUCLEOTIDE SEQUENCE</scope>
    <source>
        <strain evidence="9">MG-25-Pas1-D2</strain>
    </source>
</reference>
<evidence type="ECO:0000256" key="4">
    <source>
        <dbReference type="ARBA" id="ARBA00022692"/>
    </source>
</evidence>
<feature type="transmembrane region" description="Helical" evidence="7">
    <location>
        <begin position="69"/>
        <end position="90"/>
    </location>
</feature>
<dbReference type="GeneID" id="66832799"/>
<keyword evidence="6 7" id="KW-0472">Membrane</keyword>
<dbReference type="PANTHER" id="PTHR30353">
    <property type="entry name" value="INNER MEMBRANE PROTEIN DEDA-RELATED"/>
    <property type="match status" value="1"/>
</dbReference>
<evidence type="ECO:0000313" key="11">
    <source>
        <dbReference type="EMBL" id="MBT8591205.1"/>
    </source>
</evidence>
<dbReference type="InterPro" id="IPR058127">
    <property type="entry name" value="DedA"/>
</dbReference>
<keyword evidence="4 7" id="KW-0812">Transmembrane</keyword>
<dbReference type="InterPro" id="IPR032818">
    <property type="entry name" value="DedA-like"/>
</dbReference>
<name>A0A2Z4JQE0_9BURK</name>
<dbReference type="EMBL" id="JAANEY010000001">
    <property type="protein sequence ID" value="MBT8551348.1"/>
    <property type="molecule type" value="Genomic_DNA"/>
</dbReference>
<evidence type="ECO:0000256" key="6">
    <source>
        <dbReference type="ARBA" id="ARBA00023136"/>
    </source>
</evidence>
<evidence type="ECO:0000256" key="2">
    <source>
        <dbReference type="ARBA" id="ARBA00010792"/>
    </source>
</evidence>
<comment type="subcellular location">
    <subcellularLocation>
        <location evidence="1 7">Cell membrane</location>
        <topology evidence="1 7">Multi-pass membrane protein</topology>
    </subcellularLocation>
</comment>
<protein>
    <submittedName>
        <fullName evidence="9">DedA family protein</fullName>
    </submittedName>
</protein>
<dbReference type="Proteomes" id="UP000762271">
    <property type="component" value="Unassembled WGS sequence"/>
</dbReference>
<evidence type="ECO:0000313" key="9">
    <source>
        <dbReference type="EMBL" id="AWW50719.1"/>
    </source>
</evidence>
<feature type="transmembrane region" description="Helical" evidence="7">
    <location>
        <begin position="155"/>
        <end position="175"/>
    </location>
</feature>